<name>A0A540KPI0_MALBA</name>
<dbReference type="EMBL" id="VIEB01001050">
    <property type="protein sequence ID" value="TQD76134.1"/>
    <property type="molecule type" value="Genomic_DNA"/>
</dbReference>
<gene>
    <name evidence="1" type="ORF">C1H46_038327</name>
</gene>
<proteinExistence type="predicted"/>
<keyword evidence="2" id="KW-1185">Reference proteome</keyword>
<dbReference type="STRING" id="106549.A0A540KPI0"/>
<protein>
    <submittedName>
        <fullName evidence="1">Uncharacterized protein</fullName>
    </submittedName>
</protein>
<sequence length="127" mass="14672">MASSPLPFLFWIKHFITDHTGLSSHAKQNNSMNDDFSIFMNNELQLLDSCSIIPDNSFDDYQAQAKHSATYILWLIKQIPDSRRIEFQDKLKTENLKALLNKACPERSSTWDSLVSYLSGNFSFQFD</sequence>
<organism evidence="1 2">
    <name type="scientific">Malus baccata</name>
    <name type="common">Siberian crab apple</name>
    <name type="synonym">Pyrus baccata</name>
    <dbReference type="NCBI Taxonomy" id="106549"/>
    <lineage>
        <taxon>Eukaryota</taxon>
        <taxon>Viridiplantae</taxon>
        <taxon>Streptophyta</taxon>
        <taxon>Embryophyta</taxon>
        <taxon>Tracheophyta</taxon>
        <taxon>Spermatophyta</taxon>
        <taxon>Magnoliopsida</taxon>
        <taxon>eudicotyledons</taxon>
        <taxon>Gunneridae</taxon>
        <taxon>Pentapetalae</taxon>
        <taxon>rosids</taxon>
        <taxon>fabids</taxon>
        <taxon>Rosales</taxon>
        <taxon>Rosaceae</taxon>
        <taxon>Amygdaloideae</taxon>
        <taxon>Maleae</taxon>
        <taxon>Malus</taxon>
    </lineage>
</organism>
<evidence type="ECO:0000313" key="2">
    <source>
        <dbReference type="Proteomes" id="UP000315295"/>
    </source>
</evidence>
<dbReference type="AlphaFoldDB" id="A0A540KPI0"/>
<dbReference type="Proteomes" id="UP000315295">
    <property type="component" value="Unassembled WGS sequence"/>
</dbReference>
<reference evidence="1 2" key="1">
    <citation type="journal article" date="2019" name="G3 (Bethesda)">
        <title>Sequencing of a Wild Apple (Malus baccata) Genome Unravels the Differences Between Cultivated and Wild Apple Species Regarding Disease Resistance and Cold Tolerance.</title>
        <authorList>
            <person name="Chen X."/>
        </authorList>
    </citation>
    <scope>NUCLEOTIDE SEQUENCE [LARGE SCALE GENOMIC DNA]</scope>
    <source>
        <strain evidence="2">cv. Shandingzi</strain>
        <tissue evidence="1">Leaves</tissue>
    </source>
</reference>
<comment type="caution">
    <text evidence="1">The sequence shown here is derived from an EMBL/GenBank/DDBJ whole genome shotgun (WGS) entry which is preliminary data.</text>
</comment>
<evidence type="ECO:0000313" key="1">
    <source>
        <dbReference type="EMBL" id="TQD76134.1"/>
    </source>
</evidence>
<accession>A0A540KPI0</accession>